<dbReference type="Gene3D" id="3.40.50.150">
    <property type="entry name" value="Vaccinia Virus protein VP39"/>
    <property type="match status" value="1"/>
</dbReference>
<keyword evidence="2" id="KW-0949">S-adenosyl-L-methionine</keyword>
<dbReference type="InterPro" id="IPR025714">
    <property type="entry name" value="Methyltranfer_dom"/>
</dbReference>
<evidence type="ECO:0000256" key="5">
    <source>
        <dbReference type="ARBA" id="ARBA00034545"/>
    </source>
</evidence>
<evidence type="ECO:0000256" key="7">
    <source>
        <dbReference type="ARBA" id="ARBA00047943"/>
    </source>
</evidence>
<dbReference type="CDD" id="cd02440">
    <property type="entry name" value="AdoMet_MTases"/>
    <property type="match status" value="1"/>
</dbReference>
<sequence length="281" mass="29917">MKNPSTPSDGQQVRETVRSGYAAIASGQQRSCCCGQRSNAADPARLAQTLGYDAATLARLPEGANMGLSCGNPVAMAALMPGQTVIDLGSGGGFDAFQAGEKVTASGHVIGVDMTPEMLDKARKNIASYSQLTGLDNVEFRLGEIEHLPVADSSVDVVLSNCVINLSPDKEQVWREIFRVLKPGGKAAVSDLALLKPLPENIRQMAEALVGCVGGAILVEQTRAIVEKTGFSRLALRTNPGYVQSMQDWNDPLYAEIAKNLPHGEKLADFVVSLTIEAYKE</sequence>
<reference evidence="10" key="1">
    <citation type="submission" date="2016-08" db="EMBL/GenBank/DDBJ databases">
        <authorList>
            <person name="Seilhamer J.J."/>
        </authorList>
    </citation>
    <scope>NUCLEOTIDE SEQUENCE</scope>
    <source>
        <strain evidence="10">86-1</strain>
    </source>
</reference>
<evidence type="ECO:0000256" key="6">
    <source>
        <dbReference type="ARBA" id="ARBA00047941"/>
    </source>
</evidence>
<comment type="catalytic activity">
    <reaction evidence="8">
        <text>arsenic triglutathione + 3 [thioredoxin]-dithiol + 3 S-adenosyl-L-methionine = trimethylarsine + 3 [thioredoxin]-disulfide + 3 glutathione + 3 S-adenosyl-L-homocysteine + 3 H(+)</text>
        <dbReference type="Rhea" id="RHEA:69432"/>
        <dbReference type="Rhea" id="RHEA-COMP:10698"/>
        <dbReference type="Rhea" id="RHEA-COMP:10700"/>
        <dbReference type="ChEBI" id="CHEBI:15378"/>
        <dbReference type="ChEBI" id="CHEBI:27130"/>
        <dbReference type="ChEBI" id="CHEBI:29950"/>
        <dbReference type="ChEBI" id="CHEBI:50058"/>
        <dbReference type="ChEBI" id="CHEBI:57856"/>
        <dbReference type="ChEBI" id="CHEBI:57925"/>
        <dbReference type="ChEBI" id="CHEBI:59789"/>
        <dbReference type="ChEBI" id="CHEBI:183640"/>
        <dbReference type="EC" id="2.1.1.137"/>
    </reaction>
</comment>
<dbReference type="Pfam" id="PF13847">
    <property type="entry name" value="Methyltransf_31"/>
    <property type="match status" value="1"/>
</dbReference>
<evidence type="ECO:0000256" key="8">
    <source>
        <dbReference type="ARBA" id="ARBA00048428"/>
    </source>
</evidence>
<dbReference type="GO" id="GO:0030791">
    <property type="term" value="F:arsenite methyltransferase activity"/>
    <property type="evidence" value="ECO:0007669"/>
    <property type="project" value="UniProtKB-EC"/>
</dbReference>
<keyword evidence="1 10" id="KW-0808">Transferase</keyword>
<evidence type="ECO:0000256" key="1">
    <source>
        <dbReference type="ARBA" id="ARBA00022679"/>
    </source>
</evidence>
<feature type="domain" description="Methyltransferase" evidence="9">
    <location>
        <begin position="82"/>
        <end position="229"/>
    </location>
</feature>
<comment type="catalytic activity">
    <reaction evidence="7">
        <text>arsenic triglutathione + 2 [thioredoxin]-dithiol + 2 S-adenosyl-L-methionine + H2O = dimethylarsinous acid + 2 [thioredoxin]-disulfide + 3 glutathione + 2 S-adenosyl-L-homocysteine + 2 H(+)</text>
        <dbReference type="Rhea" id="RHEA:69464"/>
        <dbReference type="Rhea" id="RHEA-COMP:10698"/>
        <dbReference type="Rhea" id="RHEA-COMP:10700"/>
        <dbReference type="ChEBI" id="CHEBI:15377"/>
        <dbReference type="ChEBI" id="CHEBI:15378"/>
        <dbReference type="ChEBI" id="CHEBI:23808"/>
        <dbReference type="ChEBI" id="CHEBI:29950"/>
        <dbReference type="ChEBI" id="CHEBI:50058"/>
        <dbReference type="ChEBI" id="CHEBI:57856"/>
        <dbReference type="ChEBI" id="CHEBI:57925"/>
        <dbReference type="ChEBI" id="CHEBI:59789"/>
        <dbReference type="ChEBI" id="CHEBI:183640"/>
        <dbReference type="EC" id="2.1.1.137"/>
    </reaction>
</comment>
<gene>
    <name evidence="10" type="ORF">KL86DES1_20212</name>
</gene>
<comment type="similarity">
    <text evidence="3">Belongs to the methyltransferase superfamily. Arsenite methyltransferase family.</text>
</comment>
<keyword evidence="10" id="KW-0489">Methyltransferase</keyword>
<evidence type="ECO:0000313" key="10">
    <source>
        <dbReference type="EMBL" id="SCM71805.1"/>
    </source>
</evidence>
<dbReference type="AlphaFoldDB" id="A0A212L2N5"/>
<evidence type="ECO:0000256" key="4">
    <source>
        <dbReference type="ARBA" id="ARBA00034521"/>
    </source>
</evidence>
<evidence type="ECO:0000256" key="2">
    <source>
        <dbReference type="ARBA" id="ARBA00022691"/>
    </source>
</evidence>
<dbReference type="EC" id="2.1.1.137" evidence="4"/>
<evidence type="ECO:0000256" key="3">
    <source>
        <dbReference type="ARBA" id="ARBA00034487"/>
    </source>
</evidence>
<organism evidence="10">
    <name type="scientific">uncultured Desulfovibrio sp</name>
    <dbReference type="NCBI Taxonomy" id="167968"/>
    <lineage>
        <taxon>Bacteria</taxon>
        <taxon>Pseudomonadati</taxon>
        <taxon>Thermodesulfobacteriota</taxon>
        <taxon>Desulfovibrionia</taxon>
        <taxon>Desulfovibrionales</taxon>
        <taxon>Desulfovibrionaceae</taxon>
        <taxon>Desulfovibrio</taxon>
        <taxon>environmental samples</taxon>
    </lineage>
</organism>
<dbReference type="PANTHER" id="PTHR43675">
    <property type="entry name" value="ARSENITE METHYLTRANSFERASE"/>
    <property type="match status" value="1"/>
</dbReference>
<dbReference type="InterPro" id="IPR026669">
    <property type="entry name" value="Arsenite_MeTrfase-like"/>
</dbReference>
<accession>A0A212L2N5</accession>
<dbReference type="EMBL" id="FMJC01000002">
    <property type="protein sequence ID" value="SCM71805.1"/>
    <property type="molecule type" value="Genomic_DNA"/>
</dbReference>
<protein>
    <recommendedName>
        <fullName evidence="5">Arsenite methyltransferase</fullName>
        <ecNumber evidence="4">2.1.1.137</ecNumber>
    </recommendedName>
</protein>
<dbReference type="SUPFAM" id="SSF53335">
    <property type="entry name" value="S-adenosyl-L-methionine-dependent methyltransferases"/>
    <property type="match status" value="1"/>
</dbReference>
<dbReference type="NCBIfam" id="NF008823">
    <property type="entry name" value="PRK11873.1"/>
    <property type="match status" value="1"/>
</dbReference>
<name>A0A212L2N5_9BACT</name>
<dbReference type="RefSeq" id="WP_179979920.1">
    <property type="nucleotide sequence ID" value="NZ_LT608333.1"/>
</dbReference>
<dbReference type="InterPro" id="IPR029063">
    <property type="entry name" value="SAM-dependent_MTases_sf"/>
</dbReference>
<comment type="catalytic activity">
    <reaction evidence="6">
        <text>arsenic triglutathione + [thioredoxin]-dithiol + S-adenosyl-L-methionine + 2 H2O = methylarsonous acid + [thioredoxin]-disulfide + 3 glutathione + S-adenosyl-L-homocysteine + H(+)</text>
        <dbReference type="Rhea" id="RHEA:69460"/>
        <dbReference type="Rhea" id="RHEA-COMP:10698"/>
        <dbReference type="Rhea" id="RHEA-COMP:10700"/>
        <dbReference type="ChEBI" id="CHEBI:15377"/>
        <dbReference type="ChEBI" id="CHEBI:15378"/>
        <dbReference type="ChEBI" id="CHEBI:17826"/>
        <dbReference type="ChEBI" id="CHEBI:29950"/>
        <dbReference type="ChEBI" id="CHEBI:50058"/>
        <dbReference type="ChEBI" id="CHEBI:57856"/>
        <dbReference type="ChEBI" id="CHEBI:57925"/>
        <dbReference type="ChEBI" id="CHEBI:59789"/>
        <dbReference type="ChEBI" id="CHEBI:183640"/>
        <dbReference type="EC" id="2.1.1.137"/>
    </reaction>
</comment>
<proteinExistence type="inferred from homology"/>
<dbReference type="PANTHER" id="PTHR43675:SF8">
    <property type="entry name" value="ARSENITE METHYLTRANSFERASE"/>
    <property type="match status" value="1"/>
</dbReference>
<evidence type="ECO:0000259" key="9">
    <source>
        <dbReference type="Pfam" id="PF13847"/>
    </source>
</evidence>
<dbReference type="GO" id="GO:0032259">
    <property type="term" value="P:methylation"/>
    <property type="evidence" value="ECO:0007669"/>
    <property type="project" value="UniProtKB-KW"/>
</dbReference>